<proteinExistence type="predicted"/>
<dbReference type="AlphaFoldDB" id="A0A8J5IYY5"/>
<name>A0A8J5IYY5_9STRA</name>
<comment type="caution">
    <text evidence="2">The sequence shown here is derived from an EMBL/GenBank/DDBJ whole genome shotgun (WGS) entry which is preliminary data.</text>
</comment>
<feature type="region of interest" description="Disordered" evidence="1">
    <location>
        <begin position="32"/>
        <end position="53"/>
    </location>
</feature>
<keyword evidence="3" id="KW-1185">Reference proteome</keyword>
<sequence length="53" mass="6117">MLSHLHASYPMSVDKLLNPPEENVLMEHQDFRRFDTNSENKTRNELSSVEATG</sequence>
<dbReference type="EMBL" id="JAENGY010001818">
    <property type="protein sequence ID" value="KAG6946753.1"/>
    <property type="molecule type" value="Genomic_DNA"/>
</dbReference>
<feature type="compositionally biased region" description="Basic and acidic residues" evidence="1">
    <location>
        <begin position="32"/>
        <end position="44"/>
    </location>
</feature>
<accession>A0A8J5IYY5</accession>
<protein>
    <submittedName>
        <fullName evidence="2">Uncharacterized protein</fullName>
    </submittedName>
</protein>
<gene>
    <name evidence="2" type="ORF">JG688_00015863</name>
</gene>
<evidence type="ECO:0000256" key="1">
    <source>
        <dbReference type="SAM" id="MobiDB-lite"/>
    </source>
</evidence>
<dbReference type="Proteomes" id="UP000709295">
    <property type="component" value="Unassembled WGS sequence"/>
</dbReference>
<organism evidence="2 3">
    <name type="scientific">Phytophthora aleatoria</name>
    <dbReference type="NCBI Taxonomy" id="2496075"/>
    <lineage>
        <taxon>Eukaryota</taxon>
        <taxon>Sar</taxon>
        <taxon>Stramenopiles</taxon>
        <taxon>Oomycota</taxon>
        <taxon>Peronosporomycetes</taxon>
        <taxon>Peronosporales</taxon>
        <taxon>Peronosporaceae</taxon>
        <taxon>Phytophthora</taxon>
    </lineage>
</organism>
<evidence type="ECO:0000313" key="3">
    <source>
        <dbReference type="Proteomes" id="UP000709295"/>
    </source>
</evidence>
<reference evidence="2" key="1">
    <citation type="submission" date="2021-01" db="EMBL/GenBank/DDBJ databases">
        <title>Phytophthora aleatoria, a newly-described species from Pinus radiata is distinct from Phytophthora cactorum isolates based on comparative genomics.</title>
        <authorList>
            <person name="Mcdougal R."/>
            <person name="Panda P."/>
            <person name="Williams N."/>
            <person name="Studholme D.J."/>
        </authorList>
    </citation>
    <scope>NUCLEOTIDE SEQUENCE</scope>
    <source>
        <strain evidence="2">NZFS 4037</strain>
    </source>
</reference>
<evidence type="ECO:0000313" key="2">
    <source>
        <dbReference type="EMBL" id="KAG6946753.1"/>
    </source>
</evidence>